<dbReference type="OrthoDB" id="3217377at2"/>
<dbReference type="AlphaFoldDB" id="A0A2I2KQG1"/>
<gene>
    <name evidence="7" type="ORF">FRACA_2080010</name>
</gene>
<evidence type="ECO:0000256" key="5">
    <source>
        <dbReference type="SAM" id="MobiDB-lite"/>
    </source>
</evidence>
<dbReference type="Proteomes" id="UP000234331">
    <property type="component" value="Unassembled WGS sequence"/>
</dbReference>
<keyword evidence="4" id="KW-0503">Monooxygenase</keyword>
<keyword evidence="8" id="KW-1185">Reference proteome</keyword>
<dbReference type="PRINTS" id="PR00420">
    <property type="entry name" value="RNGMNOXGNASE"/>
</dbReference>
<evidence type="ECO:0000313" key="7">
    <source>
        <dbReference type="EMBL" id="SNQ47904.1"/>
    </source>
</evidence>
<dbReference type="RefSeq" id="WP_101831680.1">
    <property type="nucleotide sequence ID" value="NZ_FZMO01000122.1"/>
</dbReference>
<name>A0A2I2KQG1_9ACTN</name>
<feature type="domain" description="FAD-binding" evidence="6">
    <location>
        <begin position="142"/>
        <end position="339"/>
    </location>
</feature>
<keyword evidence="3" id="KW-0560">Oxidoreductase</keyword>
<dbReference type="EMBL" id="FZMO01000122">
    <property type="protein sequence ID" value="SNQ47904.1"/>
    <property type="molecule type" value="Genomic_DNA"/>
</dbReference>
<reference evidence="7 8" key="1">
    <citation type="submission" date="2017-06" db="EMBL/GenBank/DDBJ databases">
        <authorList>
            <person name="Kim H.J."/>
            <person name="Triplett B.A."/>
        </authorList>
    </citation>
    <scope>NUCLEOTIDE SEQUENCE [LARGE SCALE GENOMIC DNA]</scope>
    <source>
        <strain evidence="7">FRACA_ARgP5</strain>
    </source>
</reference>
<evidence type="ECO:0000256" key="4">
    <source>
        <dbReference type="ARBA" id="ARBA00023033"/>
    </source>
</evidence>
<evidence type="ECO:0000256" key="3">
    <source>
        <dbReference type="ARBA" id="ARBA00023002"/>
    </source>
</evidence>
<evidence type="ECO:0000256" key="1">
    <source>
        <dbReference type="ARBA" id="ARBA00022630"/>
    </source>
</evidence>
<evidence type="ECO:0000313" key="8">
    <source>
        <dbReference type="Proteomes" id="UP000234331"/>
    </source>
</evidence>
<evidence type="ECO:0000256" key="2">
    <source>
        <dbReference type="ARBA" id="ARBA00022827"/>
    </source>
</evidence>
<dbReference type="InterPro" id="IPR036188">
    <property type="entry name" value="FAD/NAD-bd_sf"/>
</dbReference>
<dbReference type="Pfam" id="PF13450">
    <property type="entry name" value="NAD_binding_8"/>
    <property type="match status" value="1"/>
</dbReference>
<feature type="region of interest" description="Disordered" evidence="5">
    <location>
        <begin position="343"/>
        <end position="376"/>
    </location>
</feature>
<dbReference type="InterPro" id="IPR002938">
    <property type="entry name" value="FAD-bd"/>
</dbReference>
<dbReference type="Pfam" id="PF01494">
    <property type="entry name" value="FAD_binding_3"/>
    <property type="match status" value="1"/>
</dbReference>
<keyword evidence="2" id="KW-0274">FAD</keyword>
<proteinExistence type="predicted"/>
<evidence type="ECO:0000259" key="6">
    <source>
        <dbReference type="Pfam" id="PF01494"/>
    </source>
</evidence>
<dbReference type="SUPFAM" id="SSF51905">
    <property type="entry name" value="FAD/NAD(P)-binding domain"/>
    <property type="match status" value="1"/>
</dbReference>
<dbReference type="GO" id="GO:0004497">
    <property type="term" value="F:monooxygenase activity"/>
    <property type="evidence" value="ECO:0007669"/>
    <property type="project" value="UniProtKB-KW"/>
</dbReference>
<dbReference type="PANTHER" id="PTHR46972:SF1">
    <property type="entry name" value="FAD DEPENDENT OXIDOREDUCTASE DOMAIN-CONTAINING PROTEIN"/>
    <property type="match status" value="1"/>
</dbReference>
<organism evidence="7 8">
    <name type="scientific">Frankia canadensis</name>
    <dbReference type="NCBI Taxonomy" id="1836972"/>
    <lineage>
        <taxon>Bacteria</taxon>
        <taxon>Bacillati</taxon>
        <taxon>Actinomycetota</taxon>
        <taxon>Actinomycetes</taxon>
        <taxon>Frankiales</taxon>
        <taxon>Frankiaceae</taxon>
        <taxon>Frankia</taxon>
    </lineage>
</organism>
<feature type="compositionally biased region" description="Low complexity" evidence="5">
    <location>
        <begin position="347"/>
        <end position="367"/>
    </location>
</feature>
<keyword evidence="1" id="KW-0285">Flavoprotein</keyword>
<dbReference type="GO" id="GO:0071949">
    <property type="term" value="F:FAD binding"/>
    <property type="evidence" value="ECO:0007669"/>
    <property type="project" value="InterPro"/>
</dbReference>
<accession>A0A2I2KQG1</accession>
<protein>
    <submittedName>
        <fullName evidence="7">Putative FAD-dependent oxidoreductase</fullName>
    </submittedName>
</protein>
<sequence length="376" mass="39821">MALTPERGGEQAGPPPRIVIVGGGLAGLTLARILHETGIAATVYELDARPGALPPPDRVPVHPLDLRPDAGLRALRAARITLPADGIDAAELRRRLLDGLPSGRVVWDTPVMAVRRREGGRGHHAEPGLGLRPGRELELELDGGASVPADLVVGADGTWSRIRRALDDARPRYTGMFVFDAHLSDVERRHPALDAFVGGGVSALTEDRGLVARRVGDGVAVQVTLRLPAGWTELAPVSRLTASVVRDRLARHFTGWDDRLGALIRHSDAGPVARAVYALPRGPRWPHRPGITLIGDAAHPGAPFADAGANQAMLDAADLAQALTDHPRDLAAAQRHYETTRFARAGSPQAPARPEAASSPSSCASEATHARHLHGV</sequence>
<dbReference type="PANTHER" id="PTHR46972">
    <property type="entry name" value="MONOOXYGENASE ASQM-RELATED"/>
    <property type="match status" value="1"/>
</dbReference>
<dbReference type="Gene3D" id="3.50.50.60">
    <property type="entry name" value="FAD/NAD(P)-binding domain"/>
    <property type="match status" value="2"/>
</dbReference>